<dbReference type="Proteomes" id="UP000236753">
    <property type="component" value="Unassembled WGS sequence"/>
</dbReference>
<evidence type="ECO:0000313" key="2">
    <source>
        <dbReference type="Proteomes" id="UP000236753"/>
    </source>
</evidence>
<dbReference type="AlphaFoldDB" id="A0A1H5RYW4"/>
<accession>A0A1H5RYW4</accession>
<protein>
    <submittedName>
        <fullName evidence="1">Uncharacterized protein</fullName>
    </submittedName>
</protein>
<dbReference type="EMBL" id="FNUX01000001">
    <property type="protein sequence ID" value="SEF42797.1"/>
    <property type="molecule type" value="Genomic_DNA"/>
</dbReference>
<organism evidence="1 2">
    <name type="scientific">Nitrosomonas ureae</name>
    <dbReference type="NCBI Taxonomy" id="44577"/>
    <lineage>
        <taxon>Bacteria</taxon>
        <taxon>Pseudomonadati</taxon>
        <taxon>Pseudomonadota</taxon>
        <taxon>Betaproteobacteria</taxon>
        <taxon>Nitrosomonadales</taxon>
        <taxon>Nitrosomonadaceae</taxon>
        <taxon>Nitrosomonas</taxon>
    </lineage>
</organism>
<gene>
    <name evidence="1" type="ORF">SAMN05216334_101285</name>
</gene>
<name>A0A1H5RYW4_9PROT</name>
<reference evidence="1 2" key="1">
    <citation type="submission" date="2016-10" db="EMBL/GenBank/DDBJ databases">
        <authorList>
            <person name="de Groot N.N."/>
        </authorList>
    </citation>
    <scope>NUCLEOTIDE SEQUENCE [LARGE SCALE GENOMIC DNA]</scope>
    <source>
        <strain evidence="1 2">Nm13</strain>
    </source>
</reference>
<sequence>MLAKHKISVTQLHMMVFQAQFGTNLAQSILQSVTFKIVSKFNCKSWLAIIDTMKPW</sequence>
<proteinExistence type="predicted"/>
<evidence type="ECO:0000313" key="1">
    <source>
        <dbReference type="EMBL" id="SEF42797.1"/>
    </source>
</evidence>